<dbReference type="Proteomes" id="UP000500826">
    <property type="component" value="Chromosome"/>
</dbReference>
<protein>
    <submittedName>
        <fullName evidence="2">Uncharacterized protein</fullName>
    </submittedName>
</protein>
<keyword evidence="3" id="KW-1185">Reference proteome</keyword>
<organism evidence="2 3">
    <name type="scientific">Ramlibacter terrae</name>
    <dbReference type="NCBI Taxonomy" id="2732511"/>
    <lineage>
        <taxon>Bacteria</taxon>
        <taxon>Pseudomonadati</taxon>
        <taxon>Pseudomonadota</taxon>
        <taxon>Betaproteobacteria</taxon>
        <taxon>Burkholderiales</taxon>
        <taxon>Comamonadaceae</taxon>
        <taxon>Ramlibacter</taxon>
    </lineage>
</organism>
<evidence type="ECO:0000313" key="2">
    <source>
        <dbReference type="EMBL" id="QJW85406.1"/>
    </source>
</evidence>
<feature type="region of interest" description="Disordered" evidence="1">
    <location>
        <begin position="127"/>
        <end position="187"/>
    </location>
</feature>
<feature type="compositionally biased region" description="Low complexity" evidence="1">
    <location>
        <begin position="159"/>
        <end position="175"/>
    </location>
</feature>
<reference evidence="2 3" key="2">
    <citation type="submission" date="2020-05" db="EMBL/GenBank/DDBJ databases">
        <authorList>
            <person name="Khan S.A."/>
            <person name="Jeon C.O."/>
            <person name="Chun B.H."/>
        </authorList>
    </citation>
    <scope>NUCLEOTIDE SEQUENCE [LARGE SCALE GENOMIC DNA]</scope>
    <source>
        <strain evidence="2 3">H242</strain>
    </source>
</reference>
<evidence type="ECO:0000256" key="1">
    <source>
        <dbReference type="SAM" id="MobiDB-lite"/>
    </source>
</evidence>
<name>A0ABX6P5J6_9BURK</name>
<gene>
    <name evidence="2" type="ORF">HK414_24710</name>
</gene>
<sequence>MPLSVSALRPLAAAPGGVTFKATNDHNSRGFRIKNATSSGRSVTFTVDNWYVRHLAIYAVYQDGAGNDIPISALPADTAAQFKSAPLNGIAAGFPGHPGAPSAGIRHPDQGRHHPELYRHHPGDGCLGPHPRQWPRHRRQAVPRYAAARHGADRGAGSGATQLLPRRWAPPRALPSCSSTSPACRPS</sequence>
<feature type="compositionally biased region" description="Polar residues" evidence="1">
    <location>
        <begin position="176"/>
        <end position="187"/>
    </location>
</feature>
<accession>A0ABX6P5J6</accession>
<dbReference type="EMBL" id="CP053418">
    <property type="protein sequence ID" value="QJW85406.1"/>
    <property type="molecule type" value="Genomic_DNA"/>
</dbReference>
<proteinExistence type="predicted"/>
<evidence type="ECO:0000313" key="3">
    <source>
        <dbReference type="Proteomes" id="UP000500826"/>
    </source>
</evidence>
<reference evidence="2 3" key="1">
    <citation type="submission" date="2020-05" db="EMBL/GenBank/DDBJ databases">
        <title>Ramlibacter rhizophilus sp. nov., isolated from rhizosphere soil of national flower Mugunghwa from South Korea.</title>
        <authorList>
            <person name="Zheng-Fei Y."/>
            <person name="Huan T."/>
        </authorList>
    </citation>
    <scope>NUCLEOTIDE SEQUENCE [LARGE SCALE GENOMIC DNA]</scope>
    <source>
        <strain evidence="2 3">H242</strain>
    </source>
</reference>